<reference evidence="1 2" key="1">
    <citation type="journal article" date="2023" name="Limnol Oceanogr Lett">
        <title>Environmental adaptations by the intertidal Antarctic cyanobacterium Halotia branconii CENA392 as revealed using long-read genome sequencing.</title>
        <authorList>
            <person name="Dextro R.B."/>
            <person name="Delbaje E."/>
            <person name="Freitas P.N.N."/>
            <person name="Geraldes V."/>
            <person name="Pinto E."/>
            <person name="Long P.F."/>
            <person name="Fiore M.F."/>
        </authorList>
    </citation>
    <scope>NUCLEOTIDE SEQUENCE [LARGE SCALE GENOMIC DNA]</scope>
    <source>
        <strain evidence="1 2">CENA392</strain>
    </source>
</reference>
<name>A0AAJ6P8J7_9CYAN</name>
<dbReference type="AlphaFoldDB" id="A0AAJ6P8J7"/>
<keyword evidence="2" id="KW-1185">Reference proteome</keyword>
<evidence type="ECO:0000313" key="1">
    <source>
        <dbReference type="EMBL" id="WGV24765.1"/>
    </source>
</evidence>
<evidence type="ECO:0000313" key="2">
    <source>
        <dbReference type="Proteomes" id="UP001223520"/>
    </source>
</evidence>
<protein>
    <submittedName>
        <fullName evidence="1">Uncharacterized protein</fullName>
    </submittedName>
</protein>
<proteinExistence type="predicted"/>
<dbReference type="KEGG" id="hbq:QI031_23825"/>
<dbReference type="Proteomes" id="UP001223520">
    <property type="component" value="Chromosome"/>
</dbReference>
<organism evidence="1 2">
    <name type="scientific">Halotia branconii CENA392</name>
    <dbReference type="NCBI Taxonomy" id="1539056"/>
    <lineage>
        <taxon>Bacteria</taxon>
        <taxon>Bacillati</taxon>
        <taxon>Cyanobacteriota</taxon>
        <taxon>Cyanophyceae</taxon>
        <taxon>Nostocales</taxon>
        <taxon>Nodulariaceae</taxon>
        <taxon>Halotia</taxon>
    </lineage>
</organism>
<dbReference type="EMBL" id="CP124543">
    <property type="protein sequence ID" value="WGV24765.1"/>
    <property type="molecule type" value="Genomic_DNA"/>
</dbReference>
<sequence>MSARITLTPHINQAGARFTPKRTGEPITLGMLRLNKQTPHCWGAFLSQRRIPNV</sequence>
<gene>
    <name evidence="1" type="ORF">QI031_23825</name>
</gene>
<accession>A0AAJ6P8J7</accession>
<dbReference type="RefSeq" id="WP_281482078.1">
    <property type="nucleotide sequence ID" value="NZ_CP124543.1"/>
</dbReference>